<dbReference type="RefSeq" id="WP_207275846.1">
    <property type="nucleotide sequence ID" value="NZ_JAFMPK010000045.1"/>
</dbReference>
<dbReference type="EMBL" id="JAFMPK010000045">
    <property type="protein sequence ID" value="MBO0609898.1"/>
    <property type="molecule type" value="Genomic_DNA"/>
</dbReference>
<sequence length="176" mass="18890">MTRTCGRFDVVAYADLYEAEPVTTTGTCTVQVQDDLYALATHARPAPARAWLTALRTGQVTTWTNDVSEYPHLKNWILATNPDGLFTATTEIGTGIGLGATANDGDGDGAADVAMLCGTRLITRPQATATVDRLRALETAWRAAGAPRAQDLTAVLVRDRDSFHVRLDLPDTGTTR</sequence>
<organism evidence="1 2">
    <name type="scientific">Myceligenerans salitolerans</name>
    <dbReference type="NCBI Taxonomy" id="1230528"/>
    <lineage>
        <taxon>Bacteria</taxon>
        <taxon>Bacillati</taxon>
        <taxon>Actinomycetota</taxon>
        <taxon>Actinomycetes</taxon>
        <taxon>Micrococcales</taxon>
        <taxon>Promicromonosporaceae</taxon>
        <taxon>Myceligenerans</taxon>
    </lineage>
</organism>
<reference evidence="2" key="2">
    <citation type="submission" date="2023-07" db="EMBL/GenBank/DDBJ databases">
        <title>Myceligenerans salitolerans sp. nov., a halotolerant actinomycete isolated from a salt lake in Xinjiang, China.</title>
        <authorList>
            <person name="Guan T."/>
        </authorList>
    </citation>
    <scope>NUCLEOTIDE SEQUENCE [LARGE SCALE GENOMIC DNA]</scope>
    <source>
        <strain evidence="2">XHU 5031</strain>
    </source>
</reference>
<evidence type="ECO:0000313" key="2">
    <source>
        <dbReference type="Proteomes" id="UP000664617"/>
    </source>
</evidence>
<evidence type="ECO:0008006" key="3">
    <source>
        <dbReference type="Google" id="ProtNLM"/>
    </source>
</evidence>
<keyword evidence="2" id="KW-1185">Reference proteome</keyword>
<dbReference type="Proteomes" id="UP000664617">
    <property type="component" value="Unassembled WGS sequence"/>
</dbReference>
<evidence type="ECO:0000313" key="1">
    <source>
        <dbReference type="EMBL" id="MBO0609898.1"/>
    </source>
</evidence>
<accession>A0ABS3IBS2</accession>
<proteinExistence type="predicted"/>
<protein>
    <recommendedName>
        <fullName evidence="3">Glyoxalase-like domain-containing protein</fullName>
    </recommendedName>
</protein>
<gene>
    <name evidence="1" type="ORF">J0911_12760</name>
</gene>
<reference evidence="1 2" key="1">
    <citation type="submission" date="2021-03" db="EMBL/GenBank/DDBJ databases">
        <authorList>
            <person name="Xin L."/>
        </authorList>
    </citation>
    <scope>NUCLEOTIDE SEQUENCE [LARGE SCALE GENOMIC DNA]</scope>
    <source>
        <strain evidence="1 2">XHU 5031</strain>
    </source>
</reference>
<comment type="caution">
    <text evidence="1">The sequence shown here is derived from an EMBL/GenBank/DDBJ whole genome shotgun (WGS) entry which is preliminary data.</text>
</comment>
<name>A0ABS3IBS2_9MICO</name>